<sequence>MKLFKNKQIEQSFYNEEFFRQLFSNSPDVSFKVILGENDETAKITLFFYPGMVDTLELNGNVLRNLKSMLDKKDNIRNMITAFHPSLALTEISCSPIDNDDINRRIFSGEVLIFFQQSQQLFSLPLPDVPNRKPEESSFEVSLRGPRDGFVEDLSTNVALIRKRLRTGSLSYEEFIIGNRSQTTVALMYINDIINPELVRLVRERLNTLDVDVLISSHQLEELISKGKFKLFPLTHYTSRPDFCVGSLTQGRFIVLMNGAPTVIIAPTTLLLQIKAAEDSSLPFLFVSFERFLRVFGLIFSILLPGFWVALSAYNIDQMPFPLLATVSISRLGLPVSVAIEMFLMLGLFELFRESGVRLPQAVGQTVAVVGGLIVGDAAIRAGLTSPTMLVIASVTSVASYTLVNQSLTGTVSVLRLFILILGSVLGIYGLLVGFLIVTCWVSCLESFGVPYMNEFSPPNFQKLTDAIFKRPWYSKKKNEGALDRTQKGE</sequence>
<reference evidence="6 7" key="1">
    <citation type="submission" date="2017-09" db="EMBL/GenBank/DDBJ databases">
        <title>Large-scale bioinformatics analysis of Bacillus genomes uncovers conserved roles of natural products in bacterial physiology.</title>
        <authorList>
            <consortium name="Agbiome Team Llc"/>
            <person name="Bleich R.M."/>
            <person name="Kirk G.J."/>
            <person name="Santa Maria K.C."/>
            <person name="Allen S.E."/>
            <person name="Farag S."/>
            <person name="Shank E.A."/>
            <person name="Bowers A."/>
        </authorList>
    </citation>
    <scope>NUCLEOTIDE SEQUENCE [LARGE SCALE GENOMIC DNA]</scope>
    <source>
        <strain evidence="6 7">AFS003229</strain>
    </source>
</reference>
<organism evidence="6 7">
    <name type="scientific">Peribacillus butanolivorans</name>
    <dbReference type="NCBI Taxonomy" id="421767"/>
    <lineage>
        <taxon>Bacteria</taxon>
        <taxon>Bacillati</taxon>
        <taxon>Bacillota</taxon>
        <taxon>Bacilli</taxon>
        <taxon>Bacillales</taxon>
        <taxon>Bacillaceae</taxon>
        <taxon>Peribacillus</taxon>
    </lineage>
</organism>
<gene>
    <name evidence="6" type="ORF">CN689_14030</name>
</gene>
<dbReference type="PANTHER" id="PTHR22550">
    <property type="entry name" value="SPORE GERMINATION PROTEIN"/>
    <property type="match status" value="1"/>
</dbReference>
<feature type="transmembrane region" description="Helical" evidence="5">
    <location>
        <begin position="334"/>
        <end position="352"/>
    </location>
</feature>
<evidence type="ECO:0000256" key="1">
    <source>
        <dbReference type="ARBA" id="ARBA00004141"/>
    </source>
</evidence>
<proteinExistence type="inferred from homology"/>
<dbReference type="RefSeq" id="WP_098176327.1">
    <property type="nucleotide sequence ID" value="NZ_NUEQ01000025.1"/>
</dbReference>
<comment type="subcellular location">
    <subcellularLocation>
        <location evidence="4">Cell membrane</location>
    </subcellularLocation>
    <subcellularLocation>
        <location evidence="1">Membrane</location>
        <topology evidence="1">Multi-pass membrane protein</topology>
    </subcellularLocation>
</comment>
<dbReference type="Pfam" id="PF03323">
    <property type="entry name" value="GerA"/>
    <property type="match status" value="1"/>
</dbReference>
<comment type="similarity">
    <text evidence="2 4">Belongs to the GerABKA family.</text>
</comment>
<dbReference type="PIRSF" id="PIRSF005690">
    <property type="entry name" value="GerBA"/>
    <property type="match status" value="1"/>
</dbReference>
<dbReference type="AlphaFoldDB" id="A0AAX0S2K0"/>
<feature type="transmembrane region" description="Helical" evidence="5">
    <location>
        <begin position="417"/>
        <end position="438"/>
    </location>
</feature>
<evidence type="ECO:0000313" key="7">
    <source>
        <dbReference type="Proteomes" id="UP000220106"/>
    </source>
</evidence>
<name>A0AAX0S2K0_9BACI</name>
<evidence type="ECO:0000256" key="5">
    <source>
        <dbReference type="SAM" id="Phobius"/>
    </source>
</evidence>
<evidence type="ECO:0000313" key="6">
    <source>
        <dbReference type="EMBL" id="PEJ32243.1"/>
    </source>
</evidence>
<accession>A0AAX0S2K0</accession>
<evidence type="ECO:0000256" key="4">
    <source>
        <dbReference type="PIRNR" id="PIRNR005690"/>
    </source>
</evidence>
<dbReference type="EMBL" id="NUEQ01000025">
    <property type="protein sequence ID" value="PEJ32243.1"/>
    <property type="molecule type" value="Genomic_DNA"/>
</dbReference>
<dbReference type="Proteomes" id="UP000220106">
    <property type="component" value="Unassembled WGS sequence"/>
</dbReference>
<keyword evidence="3 4" id="KW-0472">Membrane</keyword>
<evidence type="ECO:0000256" key="2">
    <source>
        <dbReference type="ARBA" id="ARBA00005278"/>
    </source>
</evidence>
<feature type="transmembrane region" description="Helical" evidence="5">
    <location>
        <begin position="386"/>
        <end position="405"/>
    </location>
</feature>
<dbReference type="InterPro" id="IPR004995">
    <property type="entry name" value="Spore_Ger"/>
</dbReference>
<keyword evidence="5" id="KW-0812">Transmembrane</keyword>
<keyword evidence="5" id="KW-1133">Transmembrane helix</keyword>
<evidence type="ECO:0000256" key="3">
    <source>
        <dbReference type="ARBA" id="ARBA00023136"/>
    </source>
</evidence>
<feature type="transmembrane region" description="Helical" evidence="5">
    <location>
        <begin position="292"/>
        <end position="314"/>
    </location>
</feature>
<comment type="caution">
    <text evidence="6">The sequence shown here is derived from an EMBL/GenBank/DDBJ whole genome shotgun (WGS) entry which is preliminary data.</text>
</comment>
<dbReference type="InterPro" id="IPR050768">
    <property type="entry name" value="UPF0353/GerABKA_families"/>
</dbReference>
<dbReference type="GO" id="GO:0005886">
    <property type="term" value="C:plasma membrane"/>
    <property type="evidence" value="ECO:0007669"/>
    <property type="project" value="UniProtKB-SubCell"/>
</dbReference>
<dbReference type="PANTHER" id="PTHR22550:SF5">
    <property type="entry name" value="LEUCINE ZIPPER PROTEIN 4"/>
    <property type="match status" value="1"/>
</dbReference>
<dbReference type="GO" id="GO:0009847">
    <property type="term" value="P:spore germination"/>
    <property type="evidence" value="ECO:0007669"/>
    <property type="project" value="UniProtKB-UniRule"/>
</dbReference>
<protein>
    <submittedName>
        <fullName evidence="6">Spore germination protein</fullName>
    </submittedName>
</protein>